<proteinExistence type="predicted"/>
<evidence type="ECO:0000313" key="2">
    <source>
        <dbReference type="Proteomes" id="UP000676336"/>
    </source>
</evidence>
<dbReference type="Proteomes" id="UP000676336">
    <property type="component" value="Unassembled WGS sequence"/>
</dbReference>
<feature type="non-terminal residue" evidence="1">
    <location>
        <position position="1"/>
    </location>
</feature>
<gene>
    <name evidence="1" type="ORF">SMN809_LOCUS82538</name>
</gene>
<comment type="caution">
    <text evidence="1">The sequence shown here is derived from an EMBL/GenBank/DDBJ whole genome shotgun (WGS) entry which is preliminary data.</text>
</comment>
<dbReference type="AlphaFoldDB" id="A0A8S3JT09"/>
<name>A0A8S3JT09_9BILA</name>
<protein>
    <submittedName>
        <fullName evidence="1">Uncharacterized protein</fullName>
    </submittedName>
</protein>
<sequence>MQFLSAQPTYSLHNNQERIKLFQNNRLEDNIDSSSSSETLQSVLERTFFTKEISNAINKSFINNSENIVSSIDK</sequence>
<evidence type="ECO:0000313" key="1">
    <source>
        <dbReference type="EMBL" id="CAF5221806.1"/>
    </source>
</evidence>
<dbReference type="EMBL" id="CAJOBI010352073">
    <property type="protein sequence ID" value="CAF5221806.1"/>
    <property type="molecule type" value="Genomic_DNA"/>
</dbReference>
<organism evidence="1 2">
    <name type="scientific">Rotaria magnacalcarata</name>
    <dbReference type="NCBI Taxonomy" id="392030"/>
    <lineage>
        <taxon>Eukaryota</taxon>
        <taxon>Metazoa</taxon>
        <taxon>Spiralia</taxon>
        <taxon>Gnathifera</taxon>
        <taxon>Rotifera</taxon>
        <taxon>Eurotatoria</taxon>
        <taxon>Bdelloidea</taxon>
        <taxon>Philodinida</taxon>
        <taxon>Philodinidae</taxon>
        <taxon>Rotaria</taxon>
    </lineage>
</organism>
<reference evidence="1" key="1">
    <citation type="submission" date="2021-02" db="EMBL/GenBank/DDBJ databases">
        <authorList>
            <person name="Nowell W R."/>
        </authorList>
    </citation>
    <scope>NUCLEOTIDE SEQUENCE</scope>
</reference>
<accession>A0A8S3JT09</accession>